<dbReference type="NCBIfam" id="TIGR03348">
    <property type="entry name" value="VI_IcmF"/>
    <property type="match status" value="1"/>
</dbReference>
<dbReference type="CDD" id="cd00882">
    <property type="entry name" value="Ras_like_GTPase"/>
    <property type="match status" value="1"/>
</dbReference>
<gene>
    <name evidence="5" type="primary">tssM</name>
    <name evidence="5" type="ORF">ACFFGG_01605</name>
</gene>
<dbReference type="Pfam" id="PF06761">
    <property type="entry name" value="IcmF-related"/>
    <property type="match status" value="1"/>
</dbReference>
<protein>
    <submittedName>
        <fullName evidence="5">Type VI secretion system membrane subunit TssM</fullName>
    </submittedName>
</protein>
<dbReference type="RefSeq" id="WP_377478972.1">
    <property type="nucleotide sequence ID" value="NZ_JBHLTN010000002.1"/>
</dbReference>
<dbReference type="InterPro" id="IPR025743">
    <property type="entry name" value="TssM1_N"/>
</dbReference>
<dbReference type="InterPro" id="IPR053156">
    <property type="entry name" value="T6SS_TssM-like"/>
</dbReference>
<dbReference type="InterPro" id="IPR009612">
    <property type="entry name" value="IcmF-rel"/>
</dbReference>
<proteinExistence type="predicted"/>
<feature type="domain" description="Type VI secretion system component TssM1 N-terminal" evidence="4">
    <location>
        <begin position="220"/>
        <end position="480"/>
    </location>
</feature>
<evidence type="ECO:0000256" key="1">
    <source>
        <dbReference type="SAM" id="Phobius"/>
    </source>
</evidence>
<evidence type="ECO:0000259" key="3">
    <source>
        <dbReference type="Pfam" id="PF06761"/>
    </source>
</evidence>
<feature type="transmembrane region" description="Helical" evidence="1">
    <location>
        <begin position="20"/>
        <end position="40"/>
    </location>
</feature>
<keyword evidence="1" id="KW-0472">Membrane</keyword>
<evidence type="ECO:0000259" key="2">
    <source>
        <dbReference type="Pfam" id="PF06744"/>
    </source>
</evidence>
<accession>A0ABV6PN38</accession>
<dbReference type="Pfam" id="PF14331">
    <property type="entry name" value="IcmF-related_N"/>
    <property type="match status" value="1"/>
</dbReference>
<dbReference type="Proteomes" id="UP001589834">
    <property type="component" value="Unassembled WGS sequence"/>
</dbReference>
<dbReference type="PANTHER" id="PTHR36153">
    <property type="entry name" value="INNER MEMBRANE PROTEIN-RELATED"/>
    <property type="match status" value="1"/>
</dbReference>
<organism evidence="5 6">
    <name type="scientific">Ottowia pentelensis</name>
    <dbReference type="NCBI Taxonomy" id="511108"/>
    <lineage>
        <taxon>Bacteria</taxon>
        <taxon>Pseudomonadati</taxon>
        <taxon>Pseudomonadota</taxon>
        <taxon>Betaproteobacteria</taxon>
        <taxon>Burkholderiales</taxon>
        <taxon>Comamonadaceae</taxon>
        <taxon>Ottowia</taxon>
    </lineage>
</organism>
<feature type="transmembrane region" description="Helical" evidence="1">
    <location>
        <begin position="475"/>
        <end position="497"/>
    </location>
</feature>
<evidence type="ECO:0000313" key="5">
    <source>
        <dbReference type="EMBL" id="MFC0591241.1"/>
    </source>
</evidence>
<dbReference type="InterPro" id="IPR017731">
    <property type="entry name" value="TssM1-like"/>
</dbReference>
<evidence type="ECO:0000313" key="6">
    <source>
        <dbReference type="Proteomes" id="UP001589834"/>
    </source>
</evidence>
<dbReference type="InterPro" id="IPR010623">
    <property type="entry name" value="IcmF_C"/>
</dbReference>
<evidence type="ECO:0000259" key="4">
    <source>
        <dbReference type="Pfam" id="PF14331"/>
    </source>
</evidence>
<keyword evidence="1" id="KW-1133">Transmembrane helix</keyword>
<reference evidence="5 6" key="1">
    <citation type="submission" date="2024-09" db="EMBL/GenBank/DDBJ databases">
        <authorList>
            <person name="Sun Q."/>
            <person name="Mori K."/>
        </authorList>
    </citation>
    <scope>NUCLEOTIDE SEQUENCE [LARGE SCALE GENOMIC DNA]</scope>
    <source>
        <strain evidence="5 6">NCAIM B.02336</strain>
    </source>
</reference>
<dbReference type="EMBL" id="JBHLTN010000002">
    <property type="protein sequence ID" value="MFC0591241.1"/>
    <property type="molecule type" value="Genomic_DNA"/>
</dbReference>
<feature type="domain" description="IcmF-related" evidence="3">
    <location>
        <begin position="536"/>
        <end position="846"/>
    </location>
</feature>
<dbReference type="SUPFAM" id="SSF52540">
    <property type="entry name" value="P-loop containing nucleoside triphosphate hydrolases"/>
    <property type="match status" value="1"/>
</dbReference>
<dbReference type="PANTHER" id="PTHR36153:SF1">
    <property type="entry name" value="TYPE VI SECRETION SYSTEM COMPONENT TSSM1"/>
    <property type="match status" value="1"/>
</dbReference>
<keyword evidence="6" id="KW-1185">Reference proteome</keyword>
<dbReference type="Pfam" id="PF06744">
    <property type="entry name" value="IcmF_C"/>
    <property type="match status" value="1"/>
</dbReference>
<comment type="caution">
    <text evidence="5">The sequence shown here is derived from an EMBL/GenBank/DDBJ whole genome shotgun (WGS) entry which is preliminary data.</text>
</comment>
<feature type="transmembrane region" description="Helical" evidence="1">
    <location>
        <begin position="52"/>
        <end position="75"/>
    </location>
</feature>
<keyword evidence="1" id="KW-0812">Transmembrane</keyword>
<sequence>MGSLLRTLLSPITTVLRALLTPAVLMVLALLTLALLIWWIGPVVRVGDAAPLAGVAVRVALIGVLALLVLGPYVWRRVRARRASRILTEQLTREAPGKPAQPAAPGESQVLGERFGEAMRTLREMRLHRAGGKPGWRDWLSVSGGSYLYELPWYVFVGAPGSGKTTALVNSGLSFPLAEKYGPGAIAGVGGTRNCDWWFTDEAVLIDTAGRYTTQDSDQSGDKRAWEAFLDLLKRTRPRRPLNGVVLTLSAADLLQHGAAERSAHAAALRARLLELDERLKERLPVYVLVTKADLLHGFMAYFDDLGKAQRAQVLGFTLPPQEGGELTEKGVSSFFGREFGLLGQRLADGLIDRLQHETDPARRAEIFAFPAQLAALGPALEDVLNQVFVGSRYAQSPWVRGVYVTSGTQEGSPIDRVMGSLARSFALPRAALPAQTSGGRSYFLTTLLKEVVFPEQRLAGTDLRAERRRNIGRNAALAGALLITLGLLGLGGFSAWRNTRYLAAVDAQVPSMRERLAALPEQVQDPRQGMAALGPTLQALRDVWRAPENGMGQPPVTMTLGLYQGDKIDTAAEIAHRHALDEVLLPLVTRRVEAQLRSAGKDNLEFTYEALKAYLMLFQPQHFDAQALKAWVTLDWSRLLDQGVTEERMRQLEQQLDALVANGPPRMPLQMDEALVRDVRALLASYPLELRVFSRLKRLRLGSDVPAFSVANAAGPSAPLVFERASGKPLTEGVPGLFTYDGYHQRFQQAVAQITPQLAAEEPWVLGQSGSAASRLQGAAALGELTDRVRGLYLQEYVKHWEALLSDLHLVRASGLEKNIEIARILSSADSPLNRLLRAVVKETTLIPPKKDGATAGALDRAAEAVRGTRRNLEELIGGSSATAKAAPGKPIESIVDDRFAALRQLATAPAPGQPAPMDDVLKLFNEVYVYLNAVDTALKSRNSPPPGDVAGKLRADAARLPEPVRSMVENLSQTGAAQARVAERGNLSQDLRPVTEFCERAISGRYPFDPNSPRDVLPEDFGQMFGPGGLMDDFFQKRLAPLVDTSTRPWRYKPVADRGAVTPAALIQFERAARIRDIFFRAGGRAPSIRLDFRPVEMDASITQFILDVDGQLVRYAHGPAVPMAVQWPGPRGSNQVRIQLSPPSATGGASGMTFDGPWALFRAFDKSQLEPGGAPERFFVNFAIDGRRARFEVTANSVQHPVRLRELREFRCPQGL</sequence>
<dbReference type="InterPro" id="IPR027417">
    <property type="entry name" value="P-loop_NTPase"/>
</dbReference>
<feature type="domain" description="Type VI secretion system IcmF C-terminal" evidence="2">
    <location>
        <begin position="1095"/>
        <end position="1200"/>
    </location>
</feature>
<name>A0ABV6PN38_9BURK</name>